<dbReference type="PROSITE" id="PS00101">
    <property type="entry name" value="HEXAPEP_TRANSFERASES"/>
    <property type="match status" value="1"/>
</dbReference>
<dbReference type="InterPro" id="IPR011004">
    <property type="entry name" value="Trimer_LpxA-like_sf"/>
</dbReference>
<dbReference type="Proteomes" id="UP000005496">
    <property type="component" value="Unassembled WGS sequence"/>
</dbReference>
<dbReference type="PANTHER" id="PTHR23416:SF78">
    <property type="entry name" value="LIPOPOLYSACCHARIDE BIOSYNTHESIS O-ACETYL TRANSFERASE WBBJ-RELATED"/>
    <property type="match status" value="1"/>
</dbReference>
<dbReference type="OrthoDB" id="272049at2"/>
<evidence type="ECO:0000256" key="2">
    <source>
        <dbReference type="ARBA" id="ARBA00022737"/>
    </source>
</evidence>
<evidence type="ECO:0000256" key="3">
    <source>
        <dbReference type="ARBA" id="ARBA00023315"/>
    </source>
</evidence>
<dbReference type="InterPro" id="IPR001451">
    <property type="entry name" value="Hexapep"/>
</dbReference>
<gene>
    <name evidence="4" type="ORF">Dthio_PD2714</name>
</gene>
<dbReference type="AlphaFoldDB" id="D6SKT9"/>
<dbReference type="InterPro" id="IPR018357">
    <property type="entry name" value="Hexapep_transf_CS"/>
</dbReference>
<dbReference type="eggNOG" id="COG0110">
    <property type="taxonomic scope" value="Bacteria"/>
</dbReference>
<keyword evidence="5" id="KW-1185">Reference proteome</keyword>
<keyword evidence="3" id="KW-0012">Acyltransferase</keyword>
<dbReference type="GO" id="GO:0016746">
    <property type="term" value="F:acyltransferase activity"/>
    <property type="evidence" value="ECO:0007669"/>
    <property type="project" value="UniProtKB-KW"/>
</dbReference>
<keyword evidence="1 4" id="KW-0808">Transferase</keyword>
<accession>D6SKT9</accession>
<name>D6SKT9_9BACT</name>
<keyword evidence="2" id="KW-0677">Repeat</keyword>
<dbReference type="Pfam" id="PF00132">
    <property type="entry name" value="Hexapep"/>
    <property type="match status" value="1"/>
</dbReference>
<evidence type="ECO:0000313" key="5">
    <source>
        <dbReference type="Proteomes" id="UP000005496"/>
    </source>
</evidence>
<dbReference type="SUPFAM" id="SSF51161">
    <property type="entry name" value="Trimeric LpxA-like enzymes"/>
    <property type="match status" value="1"/>
</dbReference>
<dbReference type="Gene3D" id="2.160.10.10">
    <property type="entry name" value="Hexapeptide repeat proteins"/>
    <property type="match status" value="1"/>
</dbReference>
<dbReference type="EMBL" id="ACJN02000001">
    <property type="protein sequence ID" value="EFI35300.1"/>
    <property type="molecule type" value="Genomic_DNA"/>
</dbReference>
<evidence type="ECO:0000256" key="1">
    <source>
        <dbReference type="ARBA" id="ARBA00022679"/>
    </source>
</evidence>
<evidence type="ECO:0000313" key="4">
    <source>
        <dbReference type="EMBL" id="EFI35300.1"/>
    </source>
</evidence>
<proteinExistence type="predicted"/>
<reference evidence="4" key="1">
    <citation type="submission" date="2010-05" db="EMBL/GenBank/DDBJ databases">
        <title>The draft genome of Desulfonatronospira thiodismutans ASO3-1.</title>
        <authorList>
            <consortium name="US DOE Joint Genome Institute (JGI-PGF)"/>
            <person name="Lucas S."/>
            <person name="Copeland A."/>
            <person name="Lapidus A."/>
            <person name="Cheng J.-F."/>
            <person name="Bruce D."/>
            <person name="Goodwin L."/>
            <person name="Pitluck S."/>
            <person name="Chertkov O."/>
            <person name="Brettin T."/>
            <person name="Detter J.C."/>
            <person name="Han C."/>
            <person name="Land M.L."/>
            <person name="Hauser L."/>
            <person name="Kyrpides N."/>
            <person name="Mikhailova N."/>
            <person name="Muyzer G."/>
            <person name="Woyke T."/>
        </authorList>
    </citation>
    <scope>NUCLEOTIDE SEQUENCE [LARGE SCALE GENOMIC DNA]</scope>
    <source>
        <strain evidence="4">ASO3-1</strain>
    </source>
</reference>
<dbReference type="CDD" id="cd04647">
    <property type="entry name" value="LbH_MAT_like"/>
    <property type="match status" value="1"/>
</dbReference>
<sequence>MSCLKQTVNVNKAELMKNYIKKIFAMLGILLFKVQGQIEDRTLPTFATYPKRLKINLPRNIANPQHIYIGDNVKFGPGCFLLALTEYPTSKMRNSEFNKATQKFNPVIKIGDNVTATAYVQISALERITIEDDVMFASNVFVGDHQHGYQSAATPYKYQPIWKINPITIKKGCWIGQNVIVMPGVTIGECSIIGANSLVNKDIPPKCIAVGSPATVIKKWDDQSQIWIKS</sequence>
<comment type="caution">
    <text evidence="4">The sequence shown here is derived from an EMBL/GenBank/DDBJ whole genome shotgun (WGS) entry which is preliminary data.</text>
</comment>
<organism evidence="4 5">
    <name type="scientific">Desulfonatronospira thiodismutans ASO3-1</name>
    <dbReference type="NCBI Taxonomy" id="555779"/>
    <lineage>
        <taxon>Bacteria</taxon>
        <taxon>Pseudomonadati</taxon>
        <taxon>Thermodesulfobacteriota</taxon>
        <taxon>Desulfovibrionia</taxon>
        <taxon>Desulfovibrionales</taxon>
        <taxon>Desulfonatronovibrionaceae</taxon>
        <taxon>Desulfonatronospira</taxon>
    </lineage>
</organism>
<dbReference type="InterPro" id="IPR051159">
    <property type="entry name" value="Hexapeptide_acetyltransf"/>
</dbReference>
<protein>
    <submittedName>
        <fullName evidence="4">Transferase hexapeptide repeat containing protein</fullName>
    </submittedName>
</protein>
<dbReference type="PANTHER" id="PTHR23416">
    <property type="entry name" value="SIALIC ACID SYNTHASE-RELATED"/>
    <property type="match status" value="1"/>
</dbReference>